<evidence type="ECO:0000313" key="2">
    <source>
        <dbReference type="Proteomes" id="UP001161391"/>
    </source>
</evidence>
<proteinExistence type="predicted"/>
<evidence type="ECO:0000313" key="1">
    <source>
        <dbReference type="EMBL" id="GLQ22299.1"/>
    </source>
</evidence>
<accession>A0ABQ5V5P6</accession>
<dbReference type="Proteomes" id="UP001161391">
    <property type="component" value="Unassembled WGS sequence"/>
</dbReference>
<dbReference type="EMBL" id="BSNK01000001">
    <property type="protein sequence ID" value="GLQ22299.1"/>
    <property type="molecule type" value="Genomic_DNA"/>
</dbReference>
<name>A0ABQ5V5P6_9PROT</name>
<protein>
    <recommendedName>
        <fullName evidence="3">Winged helix-turn-helix domain-containing protein</fullName>
    </recommendedName>
</protein>
<sequence>MGAAPMDQIIQKLGYVQLDSIRNLSRAHHHILWSRDQTYRERDLHRVAHKGRAAFEHFSHDACLLPISTYPMWTRRFRQFREKLGRRGWYASMPDAKGRAVIRDRIARDGPLTSSDFDHEKPDAPRGMWERPPTKLALDYMWYCGELSTSHREGFRKYYDLTERVIPDDVRGAEVSDVAQIDWLCRAALDRLGFATPGDLKRFWEACSTAEVRHWVAETESDLVQVEVQGHDGSWRHAFAPVDIEMRLNALLAPTSRMRVLNPFDPAMRDRKRLSFLFGFDYVNEIFVPKAKRRWGYYVYPVLEGDRMIARIDLSGGPKTGIRPIQQLWVEPGVRWSDNRQKRLEAEVARLSRLSN</sequence>
<dbReference type="PANTHER" id="PTHR30528">
    <property type="entry name" value="CYTOPLASMIC PROTEIN"/>
    <property type="match status" value="1"/>
</dbReference>
<dbReference type="PANTHER" id="PTHR30528:SF0">
    <property type="entry name" value="CYTOPLASMIC PROTEIN"/>
    <property type="match status" value="1"/>
</dbReference>
<organism evidence="1 2">
    <name type="scientific">Algimonas ampicilliniresistens</name>
    <dbReference type="NCBI Taxonomy" id="1298735"/>
    <lineage>
        <taxon>Bacteria</taxon>
        <taxon>Pseudomonadati</taxon>
        <taxon>Pseudomonadota</taxon>
        <taxon>Alphaproteobacteria</taxon>
        <taxon>Maricaulales</taxon>
        <taxon>Robiginitomaculaceae</taxon>
        <taxon>Algimonas</taxon>
    </lineage>
</organism>
<keyword evidence="2" id="KW-1185">Reference proteome</keyword>
<dbReference type="Pfam" id="PF06224">
    <property type="entry name" value="AlkZ-like"/>
    <property type="match status" value="1"/>
</dbReference>
<reference evidence="1" key="2">
    <citation type="submission" date="2023-01" db="EMBL/GenBank/DDBJ databases">
        <title>Draft genome sequence of Algimonas ampicilliniresistens strain NBRC 108219.</title>
        <authorList>
            <person name="Sun Q."/>
            <person name="Mori K."/>
        </authorList>
    </citation>
    <scope>NUCLEOTIDE SEQUENCE</scope>
    <source>
        <strain evidence="1">NBRC 108219</strain>
    </source>
</reference>
<dbReference type="InterPro" id="IPR009351">
    <property type="entry name" value="AlkZ-like"/>
</dbReference>
<gene>
    <name evidence="1" type="ORF">GCM10007853_01730</name>
</gene>
<comment type="caution">
    <text evidence="1">The sequence shown here is derived from an EMBL/GenBank/DDBJ whole genome shotgun (WGS) entry which is preliminary data.</text>
</comment>
<reference evidence="1" key="1">
    <citation type="journal article" date="2014" name="Int. J. Syst. Evol. Microbiol.">
        <title>Complete genome of a new Firmicutes species belonging to the dominant human colonic microbiota ('Ruminococcus bicirculans') reveals two chromosomes and a selective capacity to utilize plant glucans.</title>
        <authorList>
            <consortium name="NISC Comparative Sequencing Program"/>
            <person name="Wegmann U."/>
            <person name="Louis P."/>
            <person name="Goesmann A."/>
            <person name="Henrissat B."/>
            <person name="Duncan S.H."/>
            <person name="Flint H.J."/>
        </authorList>
    </citation>
    <scope>NUCLEOTIDE SEQUENCE</scope>
    <source>
        <strain evidence="1">NBRC 108219</strain>
    </source>
</reference>
<evidence type="ECO:0008006" key="3">
    <source>
        <dbReference type="Google" id="ProtNLM"/>
    </source>
</evidence>